<evidence type="ECO:0000313" key="3">
    <source>
        <dbReference type="Proteomes" id="UP000563523"/>
    </source>
</evidence>
<comment type="caution">
    <text evidence="2">The sequence shown here is derived from an EMBL/GenBank/DDBJ whole genome shotgun (WGS) entry which is preliminary data.</text>
</comment>
<keyword evidence="1" id="KW-0812">Transmembrane</keyword>
<reference evidence="2 3" key="1">
    <citation type="submission" date="2020-06" db="EMBL/GenBank/DDBJ databases">
        <authorList>
            <person name="Kang J."/>
        </authorList>
    </citation>
    <scope>NUCLEOTIDE SEQUENCE [LARGE SCALE GENOMIC DNA]</scope>
    <source>
        <strain evidence="2 3">DCY120</strain>
    </source>
</reference>
<dbReference type="AlphaFoldDB" id="A0A850QZ94"/>
<proteinExistence type="predicted"/>
<evidence type="ECO:0000256" key="1">
    <source>
        <dbReference type="SAM" id="Phobius"/>
    </source>
</evidence>
<feature type="transmembrane region" description="Helical" evidence="1">
    <location>
        <begin position="5"/>
        <end position="22"/>
    </location>
</feature>
<feature type="transmembrane region" description="Helical" evidence="1">
    <location>
        <begin position="28"/>
        <end position="45"/>
    </location>
</feature>
<accession>A0A850QZ94</accession>
<protein>
    <submittedName>
        <fullName evidence="2">Uncharacterized protein</fullName>
    </submittedName>
</protein>
<evidence type="ECO:0000313" key="2">
    <source>
        <dbReference type="EMBL" id="NVY96013.1"/>
    </source>
</evidence>
<organism evidence="2 3">
    <name type="scientific">Bombilactobacillus apium</name>
    <dbReference type="NCBI Taxonomy" id="2675299"/>
    <lineage>
        <taxon>Bacteria</taxon>
        <taxon>Bacillati</taxon>
        <taxon>Bacillota</taxon>
        <taxon>Bacilli</taxon>
        <taxon>Lactobacillales</taxon>
        <taxon>Lactobacillaceae</taxon>
        <taxon>Bombilactobacillus</taxon>
    </lineage>
</organism>
<keyword evidence="3" id="KW-1185">Reference proteome</keyword>
<sequence>MIKKSWFVNLLAAAIILLGYWFSRDNRWGFIIFLIAGYGLQNWALRHSDTRFSWRNFGEQVLVVIRAALVGELIFY</sequence>
<gene>
    <name evidence="2" type="ORF">HU830_02260</name>
</gene>
<dbReference type="Proteomes" id="UP000563523">
    <property type="component" value="Unassembled WGS sequence"/>
</dbReference>
<keyword evidence="1" id="KW-1133">Transmembrane helix</keyword>
<dbReference type="RefSeq" id="WP_176942180.1">
    <property type="nucleotide sequence ID" value="NZ_JABZEC010000002.1"/>
</dbReference>
<dbReference type="EMBL" id="JABZEC010000002">
    <property type="protein sequence ID" value="NVY96013.1"/>
    <property type="molecule type" value="Genomic_DNA"/>
</dbReference>
<name>A0A850QZ94_9LACO</name>
<keyword evidence="1" id="KW-0472">Membrane</keyword>